<protein>
    <submittedName>
        <fullName evidence="2">DUF4190 domain-containing protein</fullName>
    </submittedName>
</protein>
<evidence type="ECO:0000313" key="2">
    <source>
        <dbReference type="EMBL" id="QNE20344.1"/>
    </source>
</evidence>
<name>A0A7G6X279_9ACTN</name>
<reference evidence="2 3" key="2">
    <citation type="journal article" date="2020" name="Microbiol. Resour. Announc.">
        <title>Antarctic desert soil bacteria exhibit high novel natural product potential, evaluated through long-read genome sequencing and comparative genomics.</title>
        <authorList>
            <person name="Benaud N."/>
            <person name="Edwards R.J."/>
            <person name="Amos T.G."/>
            <person name="D'Agostino P.M."/>
            <person name="Gutierrez-Chavez C."/>
            <person name="Montgomery K."/>
            <person name="Nicetic I."/>
            <person name="Ferrari B.C."/>
        </authorList>
    </citation>
    <scope>NUCLEOTIDE SEQUENCE [LARGE SCALE GENOMIC DNA]</scope>
    <source>
        <strain evidence="2 3">SPB151</strain>
    </source>
</reference>
<dbReference type="KEGG" id="kqi:F1D05_23600"/>
<keyword evidence="1" id="KW-0812">Transmembrane</keyword>
<proteinExistence type="predicted"/>
<feature type="transmembrane region" description="Helical" evidence="1">
    <location>
        <begin position="36"/>
        <end position="62"/>
    </location>
</feature>
<evidence type="ECO:0000256" key="1">
    <source>
        <dbReference type="SAM" id="Phobius"/>
    </source>
</evidence>
<keyword evidence="3" id="KW-1185">Reference proteome</keyword>
<feature type="transmembrane region" description="Helical" evidence="1">
    <location>
        <begin position="74"/>
        <end position="98"/>
    </location>
</feature>
<accession>A0A7G6X279</accession>
<gene>
    <name evidence="2" type="ORF">F1D05_23600</name>
</gene>
<keyword evidence="1" id="KW-1133">Transmembrane helix</keyword>
<organism evidence="2 3">
    <name type="scientific">Kribbella qitaiheensis</name>
    <dbReference type="NCBI Taxonomy" id="1544730"/>
    <lineage>
        <taxon>Bacteria</taxon>
        <taxon>Bacillati</taxon>
        <taxon>Actinomycetota</taxon>
        <taxon>Actinomycetes</taxon>
        <taxon>Propionibacteriales</taxon>
        <taxon>Kribbellaceae</taxon>
        <taxon>Kribbella</taxon>
    </lineage>
</organism>
<keyword evidence="1" id="KW-0472">Membrane</keyword>
<dbReference type="RefSeq" id="WP_185442518.1">
    <property type="nucleotide sequence ID" value="NZ_CP043661.1"/>
</dbReference>
<evidence type="ECO:0000313" key="3">
    <source>
        <dbReference type="Proteomes" id="UP000515563"/>
    </source>
</evidence>
<sequence>MTQPPTPIQPVRTRLPSAESWLTGVPLPAQRQFDRYAVAGFVVSLPGLTAPIGAVLALVGLARIRKSGSRGRGLARAALVISGCWVIAIAVAAALGLYGEHKAGIGRSVQIAQLDVRQCFDADLDGDAALKVVTIADCASGHTGEGYAKVTAALTGLSTEEKGTGATQACATAFQEFVGKPYVQSELDMYYVVLEDRPVADGNVLCLVGKPGEQLTGTMRGSKR</sequence>
<reference evidence="3" key="1">
    <citation type="submission" date="2019-09" db="EMBL/GenBank/DDBJ databases">
        <title>Antimicrobial potential of Antarctic Bacteria.</title>
        <authorList>
            <person name="Benaud N."/>
            <person name="Edwards R.J."/>
            <person name="Ferrari B.C."/>
        </authorList>
    </citation>
    <scope>NUCLEOTIDE SEQUENCE [LARGE SCALE GENOMIC DNA]</scope>
    <source>
        <strain evidence="3">SPB151</strain>
    </source>
</reference>
<dbReference type="Proteomes" id="UP000515563">
    <property type="component" value="Chromosome"/>
</dbReference>
<dbReference type="EMBL" id="CP043661">
    <property type="protein sequence ID" value="QNE20344.1"/>
    <property type="molecule type" value="Genomic_DNA"/>
</dbReference>
<dbReference type="AlphaFoldDB" id="A0A7G6X279"/>